<gene>
    <name evidence="1" type="ORF">SDC9_148191</name>
</gene>
<sequence>MHSLNQEIRHHNICCIATVEDPSALNNQGKAGMFPDNSIEYQFDLGTLARYHVEGIQEDQGKRGGMQALVGNRSEHRGLLGVGPALDNRNENWPSGIVCEGGSTGKPAFQHL</sequence>
<name>A0A645EKA9_9ZZZZ</name>
<accession>A0A645EKA9</accession>
<protein>
    <submittedName>
        <fullName evidence="1">Uncharacterized protein</fullName>
    </submittedName>
</protein>
<evidence type="ECO:0000313" key="1">
    <source>
        <dbReference type="EMBL" id="MPN00993.1"/>
    </source>
</evidence>
<organism evidence="1">
    <name type="scientific">bioreactor metagenome</name>
    <dbReference type="NCBI Taxonomy" id="1076179"/>
    <lineage>
        <taxon>unclassified sequences</taxon>
        <taxon>metagenomes</taxon>
        <taxon>ecological metagenomes</taxon>
    </lineage>
</organism>
<reference evidence="1" key="1">
    <citation type="submission" date="2019-08" db="EMBL/GenBank/DDBJ databases">
        <authorList>
            <person name="Kucharzyk K."/>
            <person name="Murdoch R.W."/>
            <person name="Higgins S."/>
            <person name="Loffler F."/>
        </authorList>
    </citation>
    <scope>NUCLEOTIDE SEQUENCE</scope>
</reference>
<comment type="caution">
    <text evidence="1">The sequence shown here is derived from an EMBL/GenBank/DDBJ whole genome shotgun (WGS) entry which is preliminary data.</text>
</comment>
<dbReference type="EMBL" id="VSSQ01047021">
    <property type="protein sequence ID" value="MPN00993.1"/>
    <property type="molecule type" value="Genomic_DNA"/>
</dbReference>
<proteinExistence type="predicted"/>
<dbReference type="AlphaFoldDB" id="A0A645EKA9"/>